<dbReference type="InParanoid" id="A0A7M7K8Y4"/>
<dbReference type="OrthoDB" id="5987191at2759"/>
<dbReference type="InterPro" id="IPR001839">
    <property type="entry name" value="TGF-b_C"/>
</dbReference>
<dbReference type="PROSITE" id="PS51362">
    <property type="entry name" value="TGF_BETA_2"/>
    <property type="match status" value="1"/>
</dbReference>
<dbReference type="OMA" id="VFGMDDP"/>
<dbReference type="GeneID" id="111250784"/>
<dbReference type="SUPFAM" id="SSF57501">
    <property type="entry name" value="Cystine-knot cytokines"/>
    <property type="match status" value="1"/>
</dbReference>
<feature type="domain" description="TGF-beta family profile" evidence="11">
    <location>
        <begin position="331"/>
        <end position="472"/>
    </location>
</feature>
<name>A0A7M7K8Y4_VARDE</name>
<keyword evidence="3" id="KW-0964">Secreted</keyword>
<feature type="compositionally biased region" description="Basic and acidic residues" evidence="9">
    <location>
        <begin position="46"/>
        <end position="56"/>
    </location>
</feature>
<dbReference type="Gene3D" id="2.10.90.10">
    <property type="entry name" value="Cystine-knot cytokines"/>
    <property type="match status" value="1"/>
</dbReference>
<dbReference type="FunFam" id="2.10.90.10:FF:000001">
    <property type="entry name" value="Bone morphogenetic protein 4"/>
    <property type="match status" value="1"/>
</dbReference>
<evidence type="ECO:0000256" key="9">
    <source>
        <dbReference type="SAM" id="MobiDB-lite"/>
    </source>
</evidence>
<evidence type="ECO:0000313" key="12">
    <source>
        <dbReference type="EnsemblMetazoa" id="XP_022662273"/>
    </source>
</evidence>
<keyword evidence="7" id="KW-0325">Glycoprotein</keyword>
<comment type="similarity">
    <text evidence="2 8">Belongs to the TGF-beta family.</text>
</comment>
<evidence type="ECO:0000256" key="1">
    <source>
        <dbReference type="ARBA" id="ARBA00004613"/>
    </source>
</evidence>
<accession>A0A7M7K8Y4</accession>
<sequence>MTCRTLLLAVICWATTAATARNVHINQEVSSFPLSSSRYQQHQQHRRQELIDRNYHGSESGQTTTAEEIRAGKRLLQVFGLKEPKLRGHVLPPQYMLELYNYTATEQGFMKTANPYNANLIRSFTDKVRRRRKASESRMSKPYHVPTATALRFYFNLSRADPLEELLQAQFHIYKLRPKNRKFKGLLEVRAYQVMPGQTPDQEEGNRLLDVRRIGYDGLGWEVFYVKAAVDDWLRNPALNLGLFLTVRTQKGRRMPDQQFRFARKQIGTFRTSSGESSASFGGSTSASSGSVSKQPVLVVFSNDGRSSQRNEMSSNGNTTESYSLGDSRSRSRRSVPTLSPAAQYEVIGSTSTDPLSGHHSHYQDSKEPCARYDLYVDFEKIGWSSWIISPKGYQAYYCKGSCSFPLGQNQWPTNHATVQSIVNELGLSEGVGKPCCVPNKLYSISLLYYDDSENVILKQYNDMVAASCGCH</sequence>
<dbReference type="GO" id="GO:0005615">
    <property type="term" value="C:extracellular space"/>
    <property type="evidence" value="ECO:0007669"/>
    <property type="project" value="TreeGrafter"/>
</dbReference>
<dbReference type="Pfam" id="PF00019">
    <property type="entry name" value="TGF_beta"/>
    <property type="match status" value="1"/>
</dbReference>
<feature type="compositionally biased region" description="Polar residues" evidence="9">
    <location>
        <begin position="304"/>
        <end position="327"/>
    </location>
</feature>
<evidence type="ECO:0000313" key="13">
    <source>
        <dbReference type="Proteomes" id="UP000594260"/>
    </source>
</evidence>
<dbReference type="InterPro" id="IPR029034">
    <property type="entry name" value="Cystine-knot_cytokine"/>
</dbReference>
<evidence type="ECO:0000256" key="6">
    <source>
        <dbReference type="ARBA" id="ARBA00023157"/>
    </source>
</evidence>
<keyword evidence="6" id="KW-1015">Disulfide bond</keyword>
<evidence type="ECO:0000256" key="2">
    <source>
        <dbReference type="ARBA" id="ARBA00006656"/>
    </source>
</evidence>
<proteinExistence type="inferred from homology"/>
<dbReference type="PANTHER" id="PTHR11848:SF308">
    <property type="entry name" value="BMP-LIKE PROTEIN UNC-129"/>
    <property type="match status" value="1"/>
</dbReference>
<dbReference type="KEGG" id="vde:111250784"/>
<keyword evidence="13" id="KW-1185">Reference proteome</keyword>
<feature type="chain" id="PRO_5029478346" description="TGF-beta family profile domain-containing protein" evidence="10">
    <location>
        <begin position="21"/>
        <end position="472"/>
    </location>
</feature>
<feature type="compositionally biased region" description="Polar residues" evidence="9">
    <location>
        <begin position="57"/>
        <end position="66"/>
    </location>
</feature>
<dbReference type="GO" id="GO:0008083">
    <property type="term" value="F:growth factor activity"/>
    <property type="evidence" value="ECO:0007669"/>
    <property type="project" value="UniProtKB-KW"/>
</dbReference>
<evidence type="ECO:0000259" key="11">
    <source>
        <dbReference type="PROSITE" id="PS51362"/>
    </source>
</evidence>
<feature type="region of interest" description="Disordered" evidence="9">
    <location>
        <begin position="43"/>
        <end position="67"/>
    </location>
</feature>
<dbReference type="InterPro" id="IPR017948">
    <property type="entry name" value="TGFb_CS"/>
</dbReference>
<dbReference type="SMART" id="SM00204">
    <property type="entry name" value="TGFB"/>
    <property type="match status" value="1"/>
</dbReference>
<feature type="compositionally biased region" description="Low complexity" evidence="9">
    <location>
        <begin position="273"/>
        <end position="291"/>
    </location>
</feature>
<evidence type="ECO:0000256" key="5">
    <source>
        <dbReference type="ARBA" id="ARBA00023030"/>
    </source>
</evidence>
<evidence type="ECO:0000256" key="8">
    <source>
        <dbReference type="RuleBase" id="RU000354"/>
    </source>
</evidence>
<dbReference type="PANTHER" id="PTHR11848">
    <property type="entry name" value="TGF-BETA FAMILY"/>
    <property type="match status" value="1"/>
</dbReference>
<comment type="subcellular location">
    <subcellularLocation>
        <location evidence="1">Secreted</location>
    </subcellularLocation>
</comment>
<organism evidence="12 13">
    <name type="scientific">Varroa destructor</name>
    <name type="common">Honeybee mite</name>
    <dbReference type="NCBI Taxonomy" id="109461"/>
    <lineage>
        <taxon>Eukaryota</taxon>
        <taxon>Metazoa</taxon>
        <taxon>Ecdysozoa</taxon>
        <taxon>Arthropoda</taxon>
        <taxon>Chelicerata</taxon>
        <taxon>Arachnida</taxon>
        <taxon>Acari</taxon>
        <taxon>Parasitiformes</taxon>
        <taxon>Mesostigmata</taxon>
        <taxon>Gamasina</taxon>
        <taxon>Dermanyssoidea</taxon>
        <taxon>Varroidae</taxon>
        <taxon>Varroa</taxon>
    </lineage>
</organism>
<dbReference type="EnsemblMetazoa" id="XM_022806538">
    <property type="protein sequence ID" value="XP_022662273"/>
    <property type="gene ID" value="LOC111250784"/>
</dbReference>
<dbReference type="GO" id="GO:0005125">
    <property type="term" value="F:cytokine activity"/>
    <property type="evidence" value="ECO:0007669"/>
    <property type="project" value="TreeGrafter"/>
</dbReference>
<evidence type="ECO:0000256" key="10">
    <source>
        <dbReference type="SAM" id="SignalP"/>
    </source>
</evidence>
<dbReference type="Proteomes" id="UP000594260">
    <property type="component" value="Unplaced"/>
</dbReference>
<reference evidence="12" key="1">
    <citation type="submission" date="2021-01" db="UniProtKB">
        <authorList>
            <consortium name="EnsemblMetazoa"/>
        </authorList>
    </citation>
    <scope>IDENTIFICATION</scope>
</reference>
<keyword evidence="5 8" id="KW-0339">Growth factor</keyword>
<dbReference type="CDD" id="cd13765">
    <property type="entry name" value="TGF_beta_ADMP"/>
    <property type="match status" value="1"/>
</dbReference>
<dbReference type="InterPro" id="IPR015615">
    <property type="entry name" value="TGF-beta-rel"/>
</dbReference>
<evidence type="ECO:0000256" key="3">
    <source>
        <dbReference type="ARBA" id="ARBA00022525"/>
    </source>
</evidence>
<feature type="signal peptide" evidence="10">
    <location>
        <begin position="1"/>
        <end position="20"/>
    </location>
</feature>
<feature type="region of interest" description="Disordered" evidence="9">
    <location>
        <begin position="303"/>
        <end position="344"/>
    </location>
</feature>
<dbReference type="Gene3D" id="2.60.120.970">
    <property type="match status" value="1"/>
</dbReference>
<feature type="region of interest" description="Disordered" evidence="9">
    <location>
        <begin position="271"/>
        <end position="291"/>
    </location>
</feature>
<protein>
    <recommendedName>
        <fullName evidence="11">TGF-beta family profile domain-containing protein</fullName>
    </recommendedName>
</protein>
<evidence type="ECO:0000256" key="4">
    <source>
        <dbReference type="ARBA" id="ARBA00022729"/>
    </source>
</evidence>
<keyword evidence="4 10" id="KW-0732">Signal</keyword>
<dbReference type="PROSITE" id="PS00250">
    <property type="entry name" value="TGF_BETA_1"/>
    <property type="match status" value="1"/>
</dbReference>
<dbReference type="RefSeq" id="XP_022662273.1">
    <property type="nucleotide sequence ID" value="XM_022806538.1"/>
</dbReference>
<dbReference type="AlphaFoldDB" id="A0A7M7K8Y4"/>
<dbReference type="Pfam" id="PF00688">
    <property type="entry name" value="TGFb_propeptide"/>
    <property type="match status" value="1"/>
</dbReference>
<evidence type="ECO:0000256" key="7">
    <source>
        <dbReference type="ARBA" id="ARBA00023180"/>
    </source>
</evidence>
<dbReference type="InterPro" id="IPR001111">
    <property type="entry name" value="TGF-b_propeptide"/>
</dbReference>